<keyword evidence="4 10" id="KW-0812">Transmembrane</keyword>
<dbReference type="EMBL" id="FMBM01000001">
    <property type="protein sequence ID" value="SCC79695.1"/>
    <property type="molecule type" value="Genomic_DNA"/>
</dbReference>
<feature type="transmembrane region" description="Helical" evidence="10">
    <location>
        <begin position="57"/>
        <end position="75"/>
    </location>
</feature>
<dbReference type="SMART" id="SM00831">
    <property type="entry name" value="Cation_ATPase_N"/>
    <property type="match status" value="1"/>
</dbReference>
<dbReference type="SFLD" id="SFLDF00027">
    <property type="entry name" value="p-type_atpase"/>
    <property type="match status" value="1"/>
</dbReference>
<evidence type="ECO:0000256" key="6">
    <source>
        <dbReference type="ARBA" id="ARBA00022840"/>
    </source>
</evidence>
<dbReference type="InterPro" id="IPR004014">
    <property type="entry name" value="ATPase_P-typ_cation-transptr_N"/>
</dbReference>
<sequence length="896" mass="95337">MTKHHVRSVEETLEDLSVDPERGLGEAEVRQRRGEHGRNRLGEAERVSPWKILADQFRNLVIGILAVAAIVSFAMGEIVQMAAILAAIVINAAIGFFTEWKAVRSMEALRSLGAVQARVTRDGSSMTVDSEDLVPGDVVLLDAGDVVTADLRLVEANGLTCDESSLTGESVPVTKTTEPVEEETPLAERTSMAFKGTAVTGGSGAGVVVAIGMQTELGGIARMTSEASEEVTPLEKRLDRLARNLVVVTLIVATAVAALGWLGGKDLVSMLETAVALAVAAVPEGLPIVATVALARGMWRMARRNALVERLAAVETLGSTSVIFADKTGTLTQNRMRVARLALPGQDEELHWEGDAHPEAPPPLACRLLEVAALCNNAELEQADGDNGEHPAGTGDPMEIALLHAAAAAGLARDRLLDDQPEEREESFDADTKMMATFHARGGGFRIAVKGAPEAVLDVVTQVATEEGEREGEAGALSDAARKDWEARIETLAAKGYRVLAFAERQSDSAEADPYEGLTLLGLVGLEDPPRDDVPDAIERCRRAGIRVIMVTGDQPVTAAAIAEQVGLAEKPKAIVGRDLPKLGDGAQADAHDGLRDNHVFARVSPEQKLDLIRLWQEAGAVVAMTGDGVNDAPALKKADVGIAMGKRGTDVAREAADIVLKDDAFPTIVMAIEQGRTIFENIRRFIIYLLSGNLGQVLAVGLCAVAGAPLPLLPLQILYINLVLDVFPALALGVGESPEGIMDRKPRDPKEPVLTQGHWTATALWGALIAASVMTVFFVALAQDMGQDAAVTIGFLSFALARLWHVFNMRDAGSGLFANEVVRNRWVWYAIGICLVLTAAAAWLPGMSTLLEVVPLDFFGWMLVLSGSLAPLLIGQAALGLWRRSGCGETTCKKE</sequence>
<dbReference type="GO" id="GO:0005524">
    <property type="term" value="F:ATP binding"/>
    <property type="evidence" value="ECO:0007669"/>
    <property type="project" value="UniProtKB-KW"/>
</dbReference>
<dbReference type="OrthoDB" id="391538at2"/>
<evidence type="ECO:0000256" key="8">
    <source>
        <dbReference type="ARBA" id="ARBA00022989"/>
    </source>
</evidence>
<dbReference type="InterPro" id="IPR059000">
    <property type="entry name" value="ATPase_P-type_domA"/>
</dbReference>
<dbReference type="AlphaFoldDB" id="A0A0P7X5X8"/>
<keyword evidence="15" id="KW-1185">Reference proteome</keyword>
<dbReference type="Pfam" id="PF13246">
    <property type="entry name" value="Cation_ATPase"/>
    <property type="match status" value="1"/>
</dbReference>
<dbReference type="GO" id="GO:0036376">
    <property type="term" value="P:sodium ion export across plasma membrane"/>
    <property type="evidence" value="ECO:0007669"/>
    <property type="project" value="TreeGrafter"/>
</dbReference>
<evidence type="ECO:0000313" key="13">
    <source>
        <dbReference type="EMBL" id="SCC79695.1"/>
    </source>
</evidence>
<dbReference type="GO" id="GO:0030007">
    <property type="term" value="P:intracellular potassium ion homeostasis"/>
    <property type="evidence" value="ECO:0007669"/>
    <property type="project" value="TreeGrafter"/>
</dbReference>
<comment type="similarity">
    <text evidence="2">Belongs to the cation transport ATPase (P-type) (TC 3.A.3) family. Type IIA subfamily.</text>
</comment>
<dbReference type="InterPro" id="IPR008250">
    <property type="entry name" value="ATPase_P-typ_transduc_dom_A_sf"/>
</dbReference>
<evidence type="ECO:0000256" key="9">
    <source>
        <dbReference type="ARBA" id="ARBA00023136"/>
    </source>
</evidence>
<feature type="transmembrane region" description="Helical" evidence="10">
    <location>
        <begin position="760"/>
        <end position="784"/>
    </location>
</feature>
<dbReference type="Gene3D" id="3.40.1110.10">
    <property type="entry name" value="Calcium-transporting ATPase, cytoplasmic domain N"/>
    <property type="match status" value="1"/>
</dbReference>
<evidence type="ECO:0000256" key="10">
    <source>
        <dbReference type="SAM" id="Phobius"/>
    </source>
</evidence>
<dbReference type="GO" id="GO:1902600">
    <property type="term" value="P:proton transmembrane transport"/>
    <property type="evidence" value="ECO:0007669"/>
    <property type="project" value="TreeGrafter"/>
</dbReference>
<dbReference type="SFLD" id="SFLDS00003">
    <property type="entry name" value="Haloacid_Dehalogenase"/>
    <property type="match status" value="1"/>
</dbReference>
<comment type="caution">
    <text evidence="12">The sequence shown here is derived from an EMBL/GenBank/DDBJ whole genome shotgun (WGS) entry which is preliminary data.</text>
</comment>
<dbReference type="SUPFAM" id="SSF56784">
    <property type="entry name" value="HAD-like"/>
    <property type="match status" value="1"/>
</dbReference>
<dbReference type="GO" id="GO:0006883">
    <property type="term" value="P:intracellular sodium ion homeostasis"/>
    <property type="evidence" value="ECO:0007669"/>
    <property type="project" value="TreeGrafter"/>
</dbReference>
<evidence type="ECO:0000313" key="12">
    <source>
        <dbReference type="EMBL" id="KPQ10337.1"/>
    </source>
</evidence>
<feature type="transmembrane region" description="Helical" evidence="10">
    <location>
        <begin position="245"/>
        <end position="262"/>
    </location>
</feature>
<dbReference type="SUPFAM" id="SSF81665">
    <property type="entry name" value="Calcium ATPase, transmembrane domain M"/>
    <property type="match status" value="1"/>
</dbReference>
<dbReference type="GO" id="GO:0005886">
    <property type="term" value="C:plasma membrane"/>
    <property type="evidence" value="ECO:0007669"/>
    <property type="project" value="UniProtKB-SubCell"/>
</dbReference>
<dbReference type="PANTHER" id="PTHR43294:SF21">
    <property type="entry name" value="CATION TRANSPORTING ATPASE"/>
    <property type="match status" value="1"/>
</dbReference>
<dbReference type="Gene3D" id="1.20.1110.10">
    <property type="entry name" value="Calcium-transporting ATPase, transmembrane domain"/>
    <property type="match status" value="1"/>
</dbReference>
<dbReference type="GO" id="GO:0016887">
    <property type="term" value="F:ATP hydrolysis activity"/>
    <property type="evidence" value="ECO:0007669"/>
    <property type="project" value="InterPro"/>
</dbReference>
<dbReference type="InterPro" id="IPR023214">
    <property type="entry name" value="HAD_sf"/>
</dbReference>
<dbReference type="InterPro" id="IPR001757">
    <property type="entry name" value="P_typ_ATPase"/>
</dbReference>
<dbReference type="InterPro" id="IPR044492">
    <property type="entry name" value="P_typ_ATPase_HD_dom"/>
</dbReference>
<comment type="subcellular location">
    <subcellularLocation>
        <location evidence="1">Cell membrane</location>
        <topology evidence="1">Multi-pass membrane protein</topology>
    </subcellularLocation>
</comment>
<feature type="transmembrane region" description="Helical" evidence="10">
    <location>
        <begin position="859"/>
        <end position="883"/>
    </location>
</feature>
<dbReference type="NCBIfam" id="TIGR01494">
    <property type="entry name" value="ATPase_P-type"/>
    <property type="match status" value="3"/>
</dbReference>
<dbReference type="InterPro" id="IPR006068">
    <property type="entry name" value="ATPase_P-typ_cation-transptr_C"/>
</dbReference>
<dbReference type="PROSITE" id="PS00154">
    <property type="entry name" value="ATPASE_E1_E2"/>
    <property type="match status" value="1"/>
</dbReference>
<evidence type="ECO:0000256" key="5">
    <source>
        <dbReference type="ARBA" id="ARBA00022741"/>
    </source>
</evidence>
<proteinExistence type="inferred from homology"/>
<organism evidence="12 14">
    <name type="scientific">Saliniramus fredricksonii</name>
    <dbReference type="NCBI Taxonomy" id="1653334"/>
    <lineage>
        <taxon>Bacteria</taxon>
        <taxon>Pseudomonadati</taxon>
        <taxon>Pseudomonadota</taxon>
        <taxon>Alphaproteobacteria</taxon>
        <taxon>Hyphomicrobiales</taxon>
        <taxon>Salinarimonadaceae</taxon>
        <taxon>Saliniramus</taxon>
    </lineage>
</organism>
<gene>
    <name evidence="13" type="ORF">GA0071312_1101</name>
    <name evidence="12" type="ORF">HLUCCO17_11185</name>
</gene>
<keyword evidence="8 10" id="KW-1133">Transmembrane helix</keyword>
<feature type="transmembrane region" description="Helical" evidence="10">
    <location>
        <begin position="686"/>
        <end position="711"/>
    </location>
</feature>
<dbReference type="PRINTS" id="PR00120">
    <property type="entry name" value="HATPASE"/>
</dbReference>
<evidence type="ECO:0000256" key="4">
    <source>
        <dbReference type="ARBA" id="ARBA00022692"/>
    </source>
</evidence>
<dbReference type="RefSeq" id="WP_074443906.1">
    <property type="nucleotide sequence ID" value="NZ_FMBM01000001.1"/>
</dbReference>
<keyword evidence="6" id="KW-0067">ATP-binding</keyword>
<evidence type="ECO:0000256" key="7">
    <source>
        <dbReference type="ARBA" id="ARBA00022967"/>
    </source>
</evidence>
<dbReference type="PRINTS" id="PR00119">
    <property type="entry name" value="CATATPASE"/>
</dbReference>
<evidence type="ECO:0000256" key="2">
    <source>
        <dbReference type="ARBA" id="ARBA00005675"/>
    </source>
</evidence>
<dbReference type="GO" id="GO:1990573">
    <property type="term" value="P:potassium ion import across plasma membrane"/>
    <property type="evidence" value="ECO:0007669"/>
    <property type="project" value="TreeGrafter"/>
</dbReference>
<name>A0A0P7X5X8_9HYPH</name>
<dbReference type="EC" id="3.6.3.8" evidence="12"/>
<evidence type="ECO:0000259" key="11">
    <source>
        <dbReference type="SMART" id="SM00831"/>
    </source>
</evidence>
<feature type="transmembrane region" description="Helical" evidence="10">
    <location>
        <begin position="827"/>
        <end position="847"/>
    </location>
</feature>
<dbReference type="Pfam" id="PF00689">
    <property type="entry name" value="Cation_ATPase_C"/>
    <property type="match status" value="1"/>
</dbReference>
<evidence type="ECO:0000256" key="1">
    <source>
        <dbReference type="ARBA" id="ARBA00004651"/>
    </source>
</evidence>
<evidence type="ECO:0000313" key="14">
    <source>
        <dbReference type="Proteomes" id="UP000050497"/>
    </source>
</evidence>
<evidence type="ECO:0000256" key="3">
    <source>
        <dbReference type="ARBA" id="ARBA00022475"/>
    </source>
</evidence>
<dbReference type="Pfam" id="PF00690">
    <property type="entry name" value="Cation_ATPase_N"/>
    <property type="match status" value="1"/>
</dbReference>
<dbReference type="Gene3D" id="3.40.50.1000">
    <property type="entry name" value="HAD superfamily/HAD-like"/>
    <property type="match status" value="1"/>
</dbReference>
<keyword evidence="12" id="KW-0378">Hydrolase</keyword>
<dbReference type="Gene3D" id="2.70.150.10">
    <property type="entry name" value="Calcium-transporting ATPase, cytoplasmic transduction domain A"/>
    <property type="match status" value="1"/>
</dbReference>
<feature type="domain" description="Cation-transporting P-type ATPase N-terminal" evidence="11">
    <location>
        <begin position="3"/>
        <end position="77"/>
    </location>
</feature>
<reference evidence="13 15" key="2">
    <citation type="submission" date="2016-08" db="EMBL/GenBank/DDBJ databases">
        <authorList>
            <person name="Varghese N."/>
            <person name="Submissions Spin"/>
        </authorList>
    </citation>
    <scope>NUCLEOTIDE SEQUENCE [LARGE SCALE GENOMIC DNA]</scope>
    <source>
        <strain evidence="13 15">HL-109</strain>
    </source>
</reference>
<dbReference type="InterPro" id="IPR023298">
    <property type="entry name" value="ATPase_P-typ_TM_dom_sf"/>
</dbReference>
<dbReference type="Proteomes" id="UP000182800">
    <property type="component" value="Unassembled WGS sequence"/>
</dbReference>
<feature type="transmembrane region" description="Helical" evidence="10">
    <location>
        <begin position="717"/>
        <end position="739"/>
    </location>
</feature>
<keyword evidence="3" id="KW-1003">Cell membrane</keyword>
<dbReference type="SFLD" id="SFLDG00002">
    <property type="entry name" value="C1.7:_P-type_atpase_like"/>
    <property type="match status" value="1"/>
</dbReference>
<dbReference type="InterPro" id="IPR036412">
    <property type="entry name" value="HAD-like_sf"/>
</dbReference>
<dbReference type="InterPro" id="IPR018303">
    <property type="entry name" value="ATPase_P-typ_P_site"/>
</dbReference>
<dbReference type="PANTHER" id="PTHR43294">
    <property type="entry name" value="SODIUM/POTASSIUM-TRANSPORTING ATPASE SUBUNIT ALPHA"/>
    <property type="match status" value="1"/>
</dbReference>
<dbReference type="SUPFAM" id="SSF81653">
    <property type="entry name" value="Calcium ATPase, transduction domain A"/>
    <property type="match status" value="1"/>
</dbReference>
<dbReference type="EMBL" id="LJSX01000016">
    <property type="protein sequence ID" value="KPQ10337.1"/>
    <property type="molecule type" value="Genomic_DNA"/>
</dbReference>
<dbReference type="InterPro" id="IPR050510">
    <property type="entry name" value="Cation_transp_ATPase_P-type"/>
</dbReference>
<keyword evidence="5" id="KW-0547">Nucleotide-binding</keyword>
<dbReference type="Proteomes" id="UP000050497">
    <property type="component" value="Unassembled WGS sequence"/>
</dbReference>
<feature type="transmembrane region" description="Helical" evidence="10">
    <location>
        <begin position="790"/>
        <end position="806"/>
    </location>
</feature>
<dbReference type="PATRIC" id="fig|1653334.4.peg.3575"/>
<dbReference type="SUPFAM" id="SSF81660">
    <property type="entry name" value="Metal cation-transporting ATPase, ATP-binding domain N"/>
    <property type="match status" value="1"/>
</dbReference>
<dbReference type="GO" id="GO:0005391">
    <property type="term" value="F:P-type sodium:potassium-exchanging transporter activity"/>
    <property type="evidence" value="ECO:0007669"/>
    <property type="project" value="TreeGrafter"/>
</dbReference>
<evidence type="ECO:0000313" key="15">
    <source>
        <dbReference type="Proteomes" id="UP000182800"/>
    </source>
</evidence>
<accession>A0A0P7X5X8</accession>
<keyword evidence="9 10" id="KW-0472">Membrane</keyword>
<dbReference type="Pfam" id="PF00122">
    <property type="entry name" value="E1-E2_ATPase"/>
    <property type="match status" value="1"/>
</dbReference>
<protein>
    <submittedName>
        <fullName evidence="12">Ca2+-transporting ATPase</fullName>
        <ecNumber evidence="12">3.6.3.8</ecNumber>
    </submittedName>
</protein>
<feature type="transmembrane region" description="Helical" evidence="10">
    <location>
        <begin position="81"/>
        <end position="100"/>
    </location>
</feature>
<dbReference type="STRING" id="1653334.GA0071312_1101"/>
<reference evidence="12 14" key="1">
    <citation type="submission" date="2015-09" db="EMBL/GenBank/DDBJ databases">
        <title>Identification and resolution of microdiversity through metagenomic sequencing of parallel consortia.</title>
        <authorList>
            <person name="Nelson W.C."/>
            <person name="Romine M.F."/>
            <person name="Lindemann S.R."/>
        </authorList>
    </citation>
    <scope>NUCLEOTIDE SEQUENCE [LARGE SCALE GENOMIC DNA]</scope>
    <source>
        <strain evidence="12">HL-109</strain>
    </source>
</reference>
<dbReference type="InterPro" id="IPR023299">
    <property type="entry name" value="ATPase_P-typ_cyto_dom_N"/>
</dbReference>
<feature type="transmembrane region" description="Helical" evidence="10">
    <location>
        <begin position="274"/>
        <end position="295"/>
    </location>
</feature>
<keyword evidence="7" id="KW-1278">Translocase</keyword>